<evidence type="ECO:0000256" key="2">
    <source>
        <dbReference type="ARBA" id="ARBA00006076"/>
    </source>
</evidence>
<accession>M2MU58</accession>
<feature type="region of interest" description="Disordered" evidence="4">
    <location>
        <begin position="17"/>
        <end position="60"/>
    </location>
</feature>
<dbReference type="HOGENOM" id="CLU_279121_0_0_1"/>
<feature type="region of interest" description="Disordered" evidence="4">
    <location>
        <begin position="170"/>
        <end position="189"/>
    </location>
</feature>
<dbReference type="Proteomes" id="UP000011761">
    <property type="component" value="Unassembled WGS sequence"/>
</dbReference>
<dbReference type="EMBL" id="KB445557">
    <property type="protein sequence ID" value="EMC95093.1"/>
    <property type="molecule type" value="Genomic_DNA"/>
</dbReference>
<sequence length="1130" mass="126011">MDAATIEQMNKVRVSLGMAPLPVPGKDSAPQFKGQREESVEEEDLSTLEKRQAAAGANWERLEAERQEKLEREKRKAAAKKARDVAARYAKMEGKGLGDADEEELDTRSWLLQQKKRQKKIEKARKLEEELAAREREAQLEYTSKDLAGVKVGHEAAEFDEITGEQVLTLKDTGIGDESEDDELENADLRAKEKLEERLRLKKKRPDYDPTEQNDVKNVLSKYDEEIDGKRQKRFTLDDQGNAAEAVQRELDEAEEVKSKGVKISLDMLKDDAPVSDYIDPSTIKVKKPKKRKEKKTRQKAGDDDDIFPPAQPAKVDVAADTMEIDRIDTNGTTNGKKRAFEFDDEDLQAKLTEQRRQALKKRKKMDGAELARQMREEMPVDEEEAGEGGMVMDETSEFVANLKKLEAPEARARLSRTPHPATADNVVEDEDGDTTMAQSYAEAADAEDRPKREESGTPAPGITATGLEDEDTLSGAGTAGTLALLRKRGLLSDASSSDLSAKERQRAHFLATKQHLIDAYDAEAKAQRQRDRESGRFTRMTNRERDEYARKENDRRETYIAKLLADMFNAEYRPDVKLRYHDEYGREMGVKEAFKHLSHMFHGKGSGKQKTEKRLKKIEDEKKEIAKGVLHAGEEGGFMNVQGREGKRRGQAGVRLQVLDPKATITAGTKDISSPAPREREFALRQASAYGAESCTRIRSEHPLEVSSGAPTFATIMASAPTTPSRSVSNHTAHGFSPSYFVHNISPANRWSEDNEPHVVTSRPANQRISSPPNVCRLCPLSAPFATPSDKTCAAHKSTPTVCSIHQVLATPAQKTCSTSKDQEDTVEPTPGEVMWMGELHRFAAEWFAKQSAEKAPRGQDSPKLEDTGHAEVSSEEAEQQDFSLHSIDFNFPSPSQPSSPGLERARGVTSAWQCLDCFTVYMLKHESDYAPVECEGRGYYGTRCGGTQFVLRALRAITSGDGDDDLSVRALPVRKDIVVDEGVDGEPFYHKVDSRNDTPMKPAKQVEMILPVRSRSKRLASTQVHGDEKRVSLHELHLSSDASSSSGKVDAFPVTQGRMLYMNETYHTVSADRIRHLIAGLQLEHAEIPSIAEGSRSVGDEMALPERLEFLALSEGKEYIMRQRTMLG</sequence>
<dbReference type="GO" id="GO:0000481">
    <property type="term" value="P:maturation of 5S rRNA"/>
    <property type="evidence" value="ECO:0007669"/>
    <property type="project" value="TreeGrafter"/>
</dbReference>
<dbReference type="OrthoDB" id="5583at2759"/>
<keyword evidence="3" id="KW-0539">Nucleus</keyword>
<dbReference type="eggNOG" id="KOG2217">
    <property type="taxonomic scope" value="Eukaryota"/>
</dbReference>
<dbReference type="InterPro" id="IPR005011">
    <property type="entry name" value="SNU66/SART1"/>
</dbReference>
<dbReference type="Pfam" id="PF03343">
    <property type="entry name" value="SART-1"/>
    <property type="match status" value="1"/>
</dbReference>
<feature type="compositionally biased region" description="Basic and acidic residues" evidence="4">
    <location>
        <begin position="366"/>
        <end position="379"/>
    </location>
</feature>
<feature type="compositionally biased region" description="Acidic residues" evidence="4">
    <location>
        <begin position="175"/>
        <end position="186"/>
    </location>
</feature>
<organism evidence="5 6">
    <name type="scientific">Baudoinia panamericana (strain UAMH 10762)</name>
    <name type="common">Angels' share fungus</name>
    <name type="synonym">Baudoinia compniacensis (strain UAMH 10762)</name>
    <dbReference type="NCBI Taxonomy" id="717646"/>
    <lineage>
        <taxon>Eukaryota</taxon>
        <taxon>Fungi</taxon>
        <taxon>Dikarya</taxon>
        <taxon>Ascomycota</taxon>
        <taxon>Pezizomycotina</taxon>
        <taxon>Dothideomycetes</taxon>
        <taxon>Dothideomycetidae</taxon>
        <taxon>Mycosphaerellales</taxon>
        <taxon>Teratosphaeriaceae</taxon>
        <taxon>Baudoinia</taxon>
    </lineage>
</organism>
<proteinExistence type="inferred from homology"/>
<evidence type="ECO:0000313" key="6">
    <source>
        <dbReference type="Proteomes" id="UP000011761"/>
    </source>
</evidence>
<dbReference type="AlphaFoldDB" id="M2MU58"/>
<gene>
    <name evidence="5" type="ORF">BAUCODRAFT_131959</name>
</gene>
<reference evidence="5 6" key="1">
    <citation type="journal article" date="2012" name="PLoS Pathog.">
        <title>Diverse lifestyles and strategies of plant pathogenesis encoded in the genomes of eighteen Dothideomycetes fungi.</title>
        <authorList>
            <person name="Ohm R.A."/>
            <person name="Feau N."/>
            <person name="Henrissat B."/>
            <person name="Schoch C.L."/>
            <person name="Horwitz B.A."/>
            <person name="Barry K.W."/>
            <person name="Condon B.J."/>
            <person name="Copeland A.C."/>
            <person name="Dhillon B."/>
            <person name="Glaser F."/>
            <person name="Hesse C.N."/>
            <person name="Kosti I."/>
            <person name="LaButti K."/>
            <person name="Lindquist E.A."/>
            <person name="Lucas S."/>
            <person name="Salamov A.A."/>
            <person name="Bradshaw R.E."/>
            <person name="Ciuffetti L."/>
            <person name="Hamelin R.C."/>
            <person name="Kema G.H.J."/>
            <person name="Lawrence C."/>
            <person name="Scott J.A."/>
            <person name="Spatafora J.W."/>
            <person name="Turgeon B.G."/>
            <person name="de Wit P.J.G.M."/>
            <person name="Zhong S."/>
            <person name="Goodwin S.B."/>
            <person name="Grigoriev I.V."/>
        </authorList>
    </citation>
    <scope>NUCLEOTIDE SEQUENCE [LARGE SCALE GENOMIC DNA]</scope>
    <source>
        <strain evidence="5 6">UAMH 10762</strain>
    </source>
</reference>
<dbReference type="GO" id="GO:0045292">
    <property type="term" value="P:mRNA cis splicing, via spliceosome"/>
    <property type="evidence" value="ECO:0007669"/>
    <property type="project" value="TreeGrafter"/>
</dbReference>
<feature type="compositionally biased region" description="Basic and acidic residues" evidence="4">
    <location>
        <begin position="853"/>
        <end position="871"/>
    </location>
</feature>
<feature type="region of interest" description="Disordered" evidence="4">
    <location>
        <begin position="358"/>
        <end position="391"/>
    </location>
</feature>
<feature type="region of interest" description="Disordered" evidence="4">
    <location>
        <begin position="410"/>
        <end position="475"/>
    </location>
</feature>
<evidence type="ECO:0000256" key="3">
    <source>
        <dbReference type="ARBA" id="ARBA00023242"/>
    </source>
</evidence>
<dbReference type="RefSeq" id="XP_007677716.1">
    <property type="nucleotide sequence ID" value="XM_007679526.1"/>
</dbReference>
<evidence type="ECO:0008006" key="7">
    <source>
        <dbReference type="Google" id="ProtNLM"/>
    </source>
</evidence>
<feature type="region of interest" description="Disordered" evidence="4">
    <location>
        <begin position="201"/>
        <end position="220"/>
    </location>
</feature>
<dbReference type="GeneID" id="19108246"/>
<feature type="region of interest" description="Disordered" evidence="4">
    <location>
        <begin position="852"/>
        <end position="881"/>
    </location>
</feature>
<feature type="compositionally biased region" description="Basic and acidic residues" evidence="4">
    <location>
        <begin position="447"/>
        <end position="456"/>
    </location>
</feature>
<evidence type="ECO:0000256" key="1">
    <source>
        <dbReference type="ARBA" id="ARBA00004123"/>
    </source>
</evidence>
<comment type="subcellular location">
    <subcellularLocation>
        <location evidence="1">Nucleus</location>
    </subcellularLocation>
</comment>
<feature type="compositionally biased region" description="Basic residues" evidence="4">
    <location>
        <begin position="285"/>
        <end position="299"/>
    </location>
</feature>
<dbReference type="STRING" id="717646.M2MU58"/>
<evidence type="ECO:0000256" key="4">
    <source>
        <dbReference type="SAM" id="MobiDB-lite"/>
    </source>
</evidence>
<dbReference type="PANTHER" id="PTHR14152">
    <property type="entry name" value="SQUAMOUS CELL CARCINOMA ANTIGEN RECOGNISED BY CYTOTOXIC T LYMPHOCYTES"/>
    <property type="match status" value="1"/>
</dbReference>
<dbReference type="PANTHER" id="PTHR14152:SF5">
    <property type="entry name" value="U4_U6.U5 TRI-SNRNP-ASSOCIATED PROTEIN 1"/>
    <property type="match status" value="1"/>
</dbReference>
<name>M2MU58_BAUPA</name>
<protein>
    <recommendedName>
        <fullName evidence="7">SART-1 protein</fullName>
    </recommendedName>
</protein>
<dbReference type="GO" id="GO:0046540">
    <property type="term" value="C:U4/U6 x U5 tri-snRNP complex"/>
    <property type="evidence" value="ECO:0007669"/>
    <property type="project" value="TreeGrafter"/>
</dbReference>
<keyword evidence="6" id="KW-1185">Reference proteome</keyword>
<dbReference type="KEGG" id="bcom:BAUCODRAFT_131959"/>
<feature type="region of interest" description="Disordered" evidence="4">
    <location>
        <begin position="273"/>
        <end position="322"/>
    </location>
</feature>
<comment type="similarity">
    <text evidence="2">Belongs to the SNU66/SART1 family.</text>
</comment>
<evidence type="ECO:0000313" key="5">
    <source>
        <dbReference type="EMBL" id="EMC95093.1"/>
    </source>
</evidence>